<accession>A0A3D8I5Y1</accession>
<dbReference type="AlphaFoldDB" id="A0A3D8I5Y1"/>
<evidence type="ECO:0000313" key="1">
    <source>
        <dbReference type="EMBL" id="RDU60416.1"/>
    </source>
</evidence>
<reference evidence="1 2" key="1">
    <citation type="submission" date="2018-04" db="EMBL/GenBank/DDBJ databases">
        <title>Novel Campyloabacter and Helicobacter Species and Strains.</title>
        <authorList>
            <person name="Mannion A.J."/>
            <person name="Shen Z."/>
            <person name="Fox J.G."/>
        </authorList>
    </citation>
    <scope>NUCLEOTIDE SEQUENCE [LARGE SCALE GENOMIC DNA]</scope>
    <source>
        <strain evidence="1 2">MIT 98-6070</strain>
    </source>
</reference>
<protein>
    <submittedName>
        <fullName evidence="1">Uncharacterized protein</fullName>
    </submittedName>
</protein>
<keyword evidence="2" id="KW-1185">Reference proteome</keyword>
<gene>
    <name evidence="1" type="ORF">CQA63_02330</name>
</gene>
<organism evidence="1 2">
    <name type="scientific">Helicobacter marmotae</name>
    <dbReference type="NCBI Taxonomy" id="152490"/>
    <lineage>
        <taxon>Bacteria</taxon>
        <taxon>Pseudomonadati</taxon>
        <taxon>Campylobacterota</taxon>
        <taxon>Epsilonproteobacteria</taxon>
        <taxon>Campylobacterales</taxon>
        <taxon>Helicobacteraceae</taxon>
        <taxon>Helicobacter</taxon>
    </lineage>
</organism>
<dbReference type="OrthoDB" id="9133983at2"/>
<dbReference type="EMBL" id="NXLR01000003">
    <property type="protein sequence ID" value="RDU60416.1"/>
    <property type="molecule type" value="Genomic_DNA"/>
</dbReference>
<name>A0A3D8I5Y1_9HELI</name>
<proteinExistence type="predicted"/>
<sequence>MKINKRILRHFAPYVWWEKPEYLIESNPLRIIANAMRYANNEKEFVKLYKLDKDVLKKALEVAQAGWFDKKSWAYWHYILYGSDVKIPPLPQRKFKNEA</sequence>
<comment type="caution">
    <text evidence="1">The sequence shown here is derived from an EMBL/GenBank/DDBJ whole genome shotgun (WGS) entry which is preliminary data.</text>
</comment>
<dbReference type="Proteomes" id="UP000256599">
    <property type="component" value="Unassembled WGS sequence"/>
</dbReference>
<evidence type="ECO:0000313" key="2">
    <source>
        <dbReference type="Proteomes" id="UP000256599"/>
    </source>
</evidence>
<dbReference type="RefSeq" id="WP_104700295.1">
    <property type="nucleotide sequence ID" value="NZ_FZPP01000026.1"/>
</dbReference>